<dbReference type="OrthoDB" id="1908178at2759"/>
<dbReference type="PANTHER" id="PTHR47447:SF17">
    <property type="entry name" value="OS12G0638900 PROTEIN"/>
    <property type="match status" value="1"/>
</dbReference>
<dbReference type="Proteomes" id="UP000799302">
    <property type="component" value="Unassembled WGS sequence"/>
</dbReference>
<organism evidence="2 3">
    <name type="scientific">Microthyrium microscopicum</name>
    <dbReference type="NCBI Taxonomy" id="703497"/>
    <lineage>
        <taxon>Eukaryota</taxon>
        <taxon>Fungi</taxon>
        <taxon>Dikarya</taxon>
        <taxon>Ascomycota</taxon>
        <taxon>Pezizomycotina</taxon>
        <taxon>Dothideomycetes</taxon>
        <taxon>Dothideomycetes incertae sedis</taxon>
        <taxon>Microthyriales</taxon>
        <taxon>Microthyriaceae</taxon>
        <taxon>Microthyrium</taxon>
    </lineage>
</organism>
<dbReference type="Gene3D" id="1.25.40.10">
    <property type="entry name" value="Tetratricopeptide repeat domain"/>
    <property type="match status" value="2"/>
</dbReference>
<sequence length="583" mass="65770">MLILGCPFPSTTTITRLRFPILRPFIQRRRDGCSPNVATFALWTRSRISGLSLNNKNVDFTGQQGLSESSSHTTQLVGKIRTIASAASELTKPPKPNGEDDTSTFQRLETNQIKGPSLAAQLEAMIKNLRSLVDIYNETEPAKPTIASSLPKATQTRKTIGAISINAAQPFDPAIKRIHHCLREMLQRSTNHTPWSTVYETYLQLPEPRPNHIPEGLLRGIVSYLAASNPDLIEHQNHDLVNAYLHIMDDMLSSNLYISRSAWDTAIHLSLKPSLIIRETDFTNAIRTWRRMEKQHKTKGNHITLTILYLAAAKTGHFNMATHLWKELQRRGPIDYMAYSARIYALGRQRDRAGILRTYVAMLESGNIIDIDVLNLVIGGLVVSGEVAAGLEVLARIKARCGPRGAITPSRRMVDWREKRRVRKLLRLGPRLPVETRLAVQRLVQEHMVPNERTYLPLIKYYAVVDGDFARVMGLLVEMAQADIKLTTAVWNLLFRGFGEHGNDDGEWNQRRLLELWDVYADTMLAPMEEAGEVFIPGLLPVSVVGAFAKLGMRDQAEENWRRLSKNAKIPTVTYDMVHRIIG</sequence>
<reference evidence="2" key="1">
    <citation type="journal article" date="2020" name="Stud. Mycol.">
        <title>101 Dothideomycetes genomes: a test case for predicting lifestyles and emergence of pathogens.</title>
        <authorList>
            <person name="Haridas S."/>
            <person name="Albert R."/>
            <person name="Binder M."/>
            <person name="Bloem J."/>
            <person name="Labutti K."/>
            <person name="Salamov A."/>
            <person name="Andreopoulos B."/>
            <person name="Baker S."/>
            <person name="Barry K."/>
            <person name="Bills G."/>
            <person name="Bluhm B."/>
            <person name="Cannon C."/>
            <person name="Castanera R."/>
            <person name="Culley D."/>
            <person name="Daum C."/>
            <person name="Ezra D."/>
            <person name="Gonzalez J."/>
            <person name="Henrissat B."/>
            <person name="Kuo A."/>
            <person name="Liang C."/>
            <person name="Lipzen A."/>
            <person name="Lutzoni F."/>
            <person name="Magnuson J."/>
            <person name="Mondo S."/>
            <person name="Nolan M."/>
            <person name="Ohm R."/>
            <person name="Pangilinan J."/>
            <person name="Park H.-J."/>
            <person name="Ramirez L."/>
            <person name="Alfaro M."/>
            <person name="Sun H."/>
            <person name="Tritt A."/>
            <person name="Yoshinaga Y."/>
            <person name="Zwiers L.-H."/>
            <person name="Turgeon B."/>
            <person name="Goodwin S."/>
            <person name="Spatafora J."/>
            <person name="Crous P."/>
            <person name="Grigoriev I."/>
        </authorList>
    </citation>
    <scope>NUCLEOTIDE SEQUENCE</scope>
    <source>
        <strain evidence="2">CBS 115976</strain>
    </source>
</reference>
<keyword evidence="3" id="KW-1185">Reference proteome</keyword>
<keyword evidence="1" id="KW-0677">Repeat</keyword>
<evidence type="ECO:0000313" key="3">
    <source>
        <dbReference type="Proteomes" id="UP000799302"/>
    </source>
</evidence>
<proteinExistence type="predicted"/>
<protein>
    <recommendedName>
        <fullName evidence="4">Pentatricopeptide repeat protein</fullName>
    </recommendedName>
</protein>
<dbReference type="EMBL" id="MU004231">
    <property type="protein sequence ID" value="KAF2672626.1"/>
    <property type="molecule type" value="Genomic_DNA"/>
</dbReference>
<evidence type="ECO:0000256" key="1">
    <source>
        <dbReference type="ARBA" id="ARBA00022737"/>
    </source>
</evidence>
<accession>A0A6A6ULT0</accession>
<evidence type="ECO:0008006" key="4">
    <source>
        <dbReference type="Google" id="ProtNLM"/>
    </source>
</evidence>
<evidence type="ECO:0000313" key="2">
    <source>
        <dbReference type="EMBL" id="KAF2672626.1"/>
    </source>
</evidence>
<dbReference type="InterPro" id="IPR011990">
    <property type="entry name" value="TPR-like_helical_dom_sf"/>
</dbReference>
<dbReference type="AlphaFoldDB" id="A0A6A6ULT0"/>
<name>A0A6A6ULT0_9PEZI</name>
<dbReference type="PANTHER" id="PTHR47447">
    <property type="entry name" value="OS03G0856100 PROTEIN"/>
    <property type="match status" value="1"/>
</dbReference>
<gene>
    <name evidence="2" type="ORF">BT63DRAFT_475255</name>
</gene>